<feature type="domain" description="HTH cro/C1-type" evidence="1">
    <location>
        <begin position="32"/>
        <end position="101"/>
    </location>
</feature>
<dbReference type="RefSeq" id="WP_243068159.1">
    <property type="nucleotide sequence ID" value="NZ_JAIVFK010000035.1"/>
</dbReference>
<keyword evidence="3" id="KW-1185">Reference proteome</keyword>
<dbReference type="Pfam" id="PF17765">
    <property type="entry name" value="MLTR_LBD"/>
    <property type="match status" value="1"/>
</dbReference>
<evidence type="ECO:0000313" key="2">
    <source>
        <dbReference type="EMBL" id="MCI4684256.1"/>
    </source>
</evidence>
<dbReference type="SUPFAM" id="SSF47413">
    <property type="entry name" value="lambda repressor-like DNA-binding domains"/>
    <property type="match status" value="1"/>
</dbReference>
<organism evidence="2 3">
    <name type="scientific">Candidatus Rhodoblastus alkanivorans</name>
    <dbReference type="NCBI Taxonomy" id="2954117"/>
    <lineage>
        <taxon>Bacteria</taxon>
        <taxon>Pseudomonadati</taxon>
        <taxon>Pseudomonadota</taxon>
        <taxon>Alphaproteobacteria</taxon>
        <taxon>Hyphomicrobiales</taxon>
        <taxon>Rhodoblastaceae</taxon>
        <taxon>Rhodoblastus</taxon>
    </lineage>
</organism>
<dbReference type="InterPro" id="IPR010982">
    <property type="entry name" value="Lambda_DNA-bd_dom_sf"/>
</dbReference>
<dbReference type="Pfam" id="PF13560">
    <property type="entry name" value="HTH_31"/>
    <property type="match status" value="1"/>
</dbReference>
<dbReference type="Gene3D" id="3.30.450.180">
    <property type="match status" value="1"/>
</dbReference>
<reference evidence="2" key="1">
    <citation type="journal article" date="2022" name="ISME J.">
        <title>Identification of active gaseous-alkane degraders at natural gas seeps.</title>
        <authorList>
            <person name="Farhan Ul Haque M."/>
            <person name="Hernandez M."/>
            <person name="Crombie A.T."/>
            <person name="Murrell J.C."/>
        </authorList>
    </citation>
    <scope>NUCLEOTIDE SEQUENCE</scope>
    <source>
        <strain evidence="2">PC2</strain>
    </source>
</reference>
<dbReference type="Proteomes" id="UP001139104">
    <property type="component" value="Unassembled WGS sequence"/>
</dbReference>
<dbReference type="PANTHER" id="PTHR35010">
    <property type="entry name" value="BLL4672 PROTEIN-RELATED"/>
    <property type="match status" value="1"/>
</dbReference>
<evidence type="ECO:0000259" key="1">
    <source>
        <dbReference type="SMART" id="SM00530"/>
    </source>
</evidence>
<name>A0ABS9ZB40_9HYPH</name>
<dbReference type="InterPro" id="IPR041413">
    <property type="entry name" value="MLTR_LBD"/>
</dbReference>
<accession>A0ABS9ZB40</accession>
<dbReference type="CDD" id="cd00093">
    <property type="entry name" value="HTH_XRE"/>
    <property type="match status" value="1"/>
</dbReference>
<dbReference type="EMBL" id="JAIVFP010000001">
    <property type="protein sequence ID" value="MCI4684256.1"/>
    <property type="molecule type" value="Genomic_DNA"/>
</dbReference>
<dbReference type="Gene3D" id="1.10.260.40">
    <property type="entry name" value="lambda repressor-like DNA-binding domains"/>
    <property type="match status" value="1"/>
</dbReference>
<proteinExistence type="predicted"/>
<dbReference type="InterPro" id="IPR001387">
    <property type="entry name" value="Cro/C1-type_HTH"/>
</dbReference>
<protein>
    <submittedName>
        <fullName evidence="2">Helix-turn-helix transcriptional regulator</fullName>
    </submittedName>
</protein>
<dbReference type="PANTHER" id="PTHR35010:SF2">
    <property type="entry name" value="BLL4672 PROTEIN"/>
    <property type="match status" value="1"/>
</dbReference>
<gene>
    <name evidence="2" type="ORF">K2U94_16050</name>
</gene>
<sequence length="272" mass="30873">MSGQLNWYKATIYPGINIAMIAANPRRALGAFIRAHRERLPPPAAFSGRRRTPGFRREELAEACGVSATWITWLEQGRDVSASPHALARLAEALRLASAERSYLFTLAGKRDPAEPAPATDDLPPEVLALPERMTIPAYLLDRTWTARSWNSLAAELFNGWLDGDHDRNQLRFIFLSSRAPRLIANWDDRARRIVAEFRADFSCRLHDQTLLALVDDLIDRSAVFERLWQEQSVLAREGGERRFIDPPRRFYQSTLIVSSNPDIRLVSLTPL</sequence>
<dbReference type="SMART" id="SM00530">
    <property type="entry name" value="HTH_XRE"/>
    <property type="match status" value="1"/>
</dbReference>
<comment type="caution">
    <text evidence="2">The sequence shown here is derived from an EMBL/GenBank/DDBJ whole genome shotgun (WGS) entry which is preliminary data.</text>
</comment>
<evidence type="ECO:0000313" key="3">
    <source>
        <dbReference type="Proteomes" id="UP001139104"/>
    </source>
</evidence>